<evidence type="ECO:0000259" key="13">
    <source>
        <dbReference type="SMART" id="SM00831"/>
    </source>
</evidence>
<dbReference type="InterPro" id="IPR059000">
    <property type="entry name" value="ATPase_P-type_domA"/>
</dbReference>
<dbReference type="SUPFAM" id="SSF81660">
    <property type="entry name" value="Metal cation-transporting ATPase, ATP-binding domain N"/>
    <property type="match status" value="1"/>
</dbReference>
<dbReference type="InterPro" id="IPR036412">
    <property type="entry name" value="HAD-like_sf"/>
</dbReference>
<keyword evidence="5" id="KW-0547">Nucleotide-binding</keyword>
<reference evidence="14 15" key="1">
    <citation type="journal article" date="2021" name="Environ. Microbiol.">
        <title>Genetic insights into the dark matter of the mammalian gut microbiota through targeted genome reconstruction.</title>
        <authorList>
            <person name="Lugli G.A."/>
            <person name="Alessandri G."/>
            <person name="Milani C."/>
            <person name="Viappiani A."/>
            <person name="Fontana F."/>
            <person name="Tarracchini C."/>
            <person name="Mancabelli L."/>
            <person name="Argentini C."/>
            <person name="Ruiz L."/>
            <person name="Margolles A."/>
            <person name="van Sinderen D."/>
            <person name="Turroni F."/>
            <person name="Ventura M."/>
        </authorList>
    </citation>
    <scope>NUCLEOTIDE SEQUENCE [LARGE SCALE GENOMIC DNA]</scope>
    <source>
        <strain evidence="14 15">MA2</strain>
    </source>
</reference>
<dbReference type="SFLD" id="SFLDG00002">
    <property type="entry name" value="C1.7:_P-type_atpase_like"/>
    <property type="match status" value="1"/>
</dbReference>
<keyword evidence="9 12" id="KW-0472">Membrane</keyword>
<dbReference type="Gene3D" id="3.40.1110.10">
    <property type="entry name" value="Calcium-transporting ATPase, cytoplasmic domain N"/>
    <property type="match status" value="1"/>
</dbReference>
<dbReference type="SUPFAM" id="SSF56784">
    <property type="entry name" value="HAD-like"/>
    <property type="match status" value="1"/>
</dbReference>
<feature type="transmembrane region" description="Helical" evidence="12">
    <location>
        <begin position="961"/>
        <end position="980"/>
    </location>
</feature>
<evidence type="ECO:0000256" key="1">
    <source>
        <dbReference type="ARBA" id="ARBA00004651"/>
    </source>
</evidence>
<feature type="transmembrane region" description="Helical" evidence="12">
    <location>
        <begin position="300"/>
        <end position="325"/>
    </location>
</feature>
<gene>
    <name evidence="14" type="ORF">JS528_08220</name>
</gene>
<comment type="similarity">
    <text evidence="2">Belongs to the cation transport ATPase (P-type) (TC 3.A.3) family. Type IIA subfamily.</text>
</comment>
<dbReference type="Pfam" id="PF00122">
    <property type="entry name" value="E1-E2_ATPase"/>
    <property type="match status" value="1"/>
</dbReference>
<dbReference type="SFLD" id="SFLDF00027">
    <property type="entry name" value="p-type_atpase"/>
    <property type="match status" value="1"/>
</dbReference>
<dbReference type="Pfam" id="PF00689">
    <property type="entry name" value="Cation_ATPase_C"/>
    <property type="match status" value="1"/>
</dbReference>
<accession>A0ABS5UQT5</accession>
<keyword evidence="3" id="KW-1003">Cell membrane</keyword>
<dbReference type="EMBL" id="JAFEJS010000008">
    <property type="protein sequence ID" value="MBT1173331.1"/>
    <property type="molecule type" value="Genomic_DNA"/>
</dbReference>
<dbReference type="PRINTS" id="PR00119">
    <property type="entry name" value="CATATPASE"/>
</dbReference>
<evidence type="ECO:0000256" key="10">
    <source>
        <dbReference type="ARBA" id="ARBA00049360"/>
    </source>
</evidence>
<dbReference type="InterPro" id="IPR023298">
    <property type="entry name" value="ATPase_P-typ_TM_dom_sf"/>
</dbReference>
<dbReference type="SUPFAM" id="SSF81665">
    <property type="entry name" value="Calcium ATPase, transmembrane domain M"/>
    <property type="match status" value="1"/>
</dbReference>
<evidence type="ECO:0000313" key="14">
    <source>
        <dbReference type="EMBL" id="MBT1173331.1"/>
    </source>
</evidence>
<dbReference type="SFLD" id="SFLDS00003">
    <property type="entry name" value="Haloacid_Dehalogenase"/>
    <property type="match status" value="1"/>
</dbReference>
<feature type="transmembrane region" description="Helical" evidence="12">
    <location>
        <begin position="880"/>
        <end position="899"/>
    </location>
</feature>
<dbReference type="PANTHER" id="PTHR43294:SF21">
    <property type="entry name" value="CATION TRANSPORTING ATPASE"/>
    <property type="match status" value="1"/>
</dbReference>
<dbReference type="InterPro" id="IPR044492">
    <property type="entry name" value="P_typ_ATPase_HD_dom"/>
</dbReference>
<dbReference type="InterPro" id="IPR050510">
    <property type="entry name" value="Cation_transp_ATPase_P-type"/>
</dbReference>
<feature type="transmembrane region" description="Helical" evidence="12">
    <location>
        <begin position="80"/>
        <end position="104"/>
    </location>
</feature>
<dbReference type="SUPFAM" id="SSF81653">
    <property type="entry name" value="Calcium ATPase, transduction domain A"/>
    <property type="match status" value="1"/>
</dbReference>
<evidence type="ECO:0000313" key="15">
    <source>
        <dbReference type="Proteomes" id="UP000773064"/>
    </source>
</evidence>
<dbReference type="Gene3D" id="1.20.1110.10">
    <property type="entry name" value="Calcium-transporting ATPase, transmembrane domain"/>
    <property type="match status" value="1"/>
</dbReference>
<comment type="catalytic activity">
    <reaction evidence="10">
        <text>ATP + H2O = ADP + phosphate + H(+)</text>
        <dbReference type="Rhea" id="RHEA:13065"/>
        <dbReference type="ChEBI" id="CHEBI:15377"/>
        <dbReference type="ChEBI" id="CHEBI:15378"/>
        <dbReference type="ChEBI" id="CHEBI:30616"/>
        <dbReference type="ChEBI" id="CHEBI:43474"/>
        <dbReference type="ChEBI" id="CHEBI:456216"/>
    </reaction>
</comment>
<feature type="transmembrane region" description="Helical" evidence="12">
    <location>
        <begin position="995"/>
        <end position="1016"/>
    </location>
</feature>
<feature type="transmembrane region" description="Helical" evidence="12">
    <location>
        <begin position="919"/>
        <end position="941"/>
    </location>
</feature>
<dbReference type="PRINTS" id="PR00121">
    <property type="entry name" value="NAKATPASE"/>
</dbReference>
<dbReference type="InterPro" id="IPR001757">
    <property type="entry name" value="P_typ_ATPase"/>
</dbReference>
<dbReference type="PANTHER" id="PTHR43294">
    <property type="entry name" value="SODIUM/POTASSIUM-TRANSPORTING ATPASE SUBUNIT ALPHA"/>
    <property type="match status" value="1"/>
</dbReference>
<evidence type="ECO:0000256" key="7">
    <source>
        <dbReference type="ARBA" id="ARBA00022967"/>
    </source>
</evidence>
<dbReference type="PROSITE" id="PS00154">
    <property type="entry name" value="ATPASE_E1_E2"/>
    <property type="match status" value="1"/>
</dbReference>
<feature type="domain" description="Cation-transporting P-type ATPase N-terminal" evidence="13">
    <location>
        <begin position="32"/>
        <end position="105"/>
    </location>
</feature>
<protein>
    <submittedName>
        <fullName evidence="14">Cation-transporting P-type ATPase</fullName>
    </submittedName>
</protein>
<sequence length="1049" mass="112641">MGAMDMTQASRSGLSGRLRKPQERASAYSMDEISTLPVDRVYQAMGTDAAGLSRTQAEIRLAKYGRNAIEEERKTPTVVVFLRSFTHLMALLLWAAGAIAFVAGMAELGVAVWLVNVINGVFSFCQEYRAGKAAEALKRMLPQYVTVIRDGATEKLPVEDLVPGDVFTLEEGDAISADARLVEANNLQVNQSTLNGESTPARKNAAAARIEGLSAAEIPNLVFAGTSVSEGNGRAVVVRTGMNTRFGRIARLTQNVGDADSPLQRELNHLTRQITIFATCVGAVFLLLDILFVHNPLAQAFIFALGMMVAFIPEGLLPTVTLALAMAVQRMSKRNALVKKLSSVESLGCTSVICTDKTGTLTRNEMTVEYLWTPEREYHVTGTGYDAREGRIEERGGTGRVWTAADDPALRELVVGGALCTNAHLHAPDAESSVMTDRPAPAPEADHGPNAIPEVLDDHAPSANGRWQVYGDPTEACLLVSCQKAGLEPDDLARTMPRVAELPFDSRRKRMTVIDRVPADGNAPASGITSDGASSADRLVAFTKGAPNEVVRLATRVRVGGRIEPMTDDLRERIMAANDAYADRGLRVLAVASRELDADERAAALADAGPGPTGPDPVPAGAVALTPESIERDLTFVGLEAMVDPPRPEVAAAVDKCRSAGIRIIMITGDYGRTAMAIARRIGIVEGPHARVISGPDLGAMTDAELTEALRGEVIFARMAPEQKLRVVSCLQNMGEIVATTGDGVNDAPALKKADVGVAMGVTGTDVAKEAADIILTDDNFASIVAAIEEGRAVYANIRRFLLYILNSNMPEAVPSAVYLFSGGLIPLPLTTMQILTIDLGTDMLPALGLGTEPPEEGVMDQPPRDPHERLLNRHTLLKAFLWYGVLGTIASLVGYFLVNVMNGWPSVPLAGLADDWDPVYVTATTMTLASIVFAQIGAVWNCRTGHASAFSVGLFSNRTVNIGIVVEIALIVLITSVPVLQRVFHTAPLGLDDYLYLAVIPFAILGIEEARKWVFRRFVDRRPSRRRRWASAMGEPADYGGPEDSARR</sequence>
<keyword evidence="6" id="KW-0067">ATP-binding</keyword>
<keyword evidence="8 12" id="KW-1133">Transmembrane helix</keyword>
<dbReference type="Gene3D" id="2.70.150.10">
    <property type="entry name" value="Calcium-transporting ATPase, cytoplasmic transduction domain A"/>
    <property type="match status" value="1"/>
</dbReference>
<feature type="region of interest" description="Disordered" evidence="11">
    <location>
        <begin position="1"/>
        <end position="26"/>
    </location>
</feature>
<evidence type="ECO:0000256" key="5">
    <source>
        <dbReference type="ARBA" id="ARBA00022741"/>
    </source>
</evidence>
<dbReference type="InterPro" id="IPR023214">
    <property type="entry name" value="HAD_sf"/>
</dbReference>
<feature type="region of interest" description="Disordered" evidence="11">
    <location>
        <begin position="1030"/>
        <end position="1049"/>
    </location>
</feature>
<dbReference type="Gene3D" id="3.40.50.1000">
    <property type="entry name" value="HAD superfamily/HAD-like"/>
    <property type="match status" value="1"/>
</dbReference>
<dbReference type="InterPro" id="IPR023299">
    <property type="entry name" value="ATPase_P-typ_cyto_dom_N"/>
</dbReference>
<dbReference type="InterPro" id="IPR006068">
    <property type="entry name" value="ATPase_P-typ_cation-transptr_C"/>
</dbReference>
<dbReference type="InterPro" id="IPR018303">
    <property type="entry name" value="ATPase_P-typ_P_site"/>
</dbReference>
<dbReference type="Pfam" id="PF08282">
    <property type="entry name" value="Hydrolase_3"/>
    <property type="match status" value="1"/>
</dbReference>
<evidence type="ECO:0000256" key="4">
    <source>
        <dbReference type="ARBA" id="ARBA00022692"/>
    </source>
</evidence>
<dbReference type="Pfam" id="PF00690">
    <property type="entry name" value="Cation_ATPase_N"/>
    <property type="match status" value="1"/>
</dbReference>
<keyword evidence="4 12" id="KW-0812">Transmembrane</keyword>
<dbReference type="Pfam" id="PF13246">
    <property type="entry name" value="Cation_ATPase"/>
    <property type="match status" value="1"/>
</dbReference>
<evidence type="ECO:0000256" key="9">
    <source>
        <dbReference type="ARBA" id="ARBA00023136"/>
    </source>
</evidence>
<evidence type="ECO:0000256" key="8">
    <source>
        <dbReference type="ARBA" id="ARBA00022989"/>
    </source>
</evidence>
<keyword evidence="7" id="KW-1278">Translocase</keyword>
<feature type="transmembrane region" description="Helical" evidence="12">
    <location>
        <begin position="274"/>
        <end position="294"/>
    </location>
</feature>
<evidence type="ECO:0000256" key="11">
    <source>
        <dbReference type="SAM" id="MobiDB-lite"/>
    </source>
</evidence>
<name>A0ABS5UQT5_9BIFI</name>
<comment type="subcellular location">
    <subcellularLocation>
        <location evidence="1">Cell membrane</location>
        <topology evidence="1">Multi-pass membrane protein</topology>
    </subcellularLocation>
</comment>
<evidence type="ECO:0000256" key="3">
    <source>
        <dbReference type="ARBA" id="ARBA00022475"/>
    </source>
</evidence>
<dbReference type="InterPro" id="IPR008250">
    <property type="entry name" value="ATPase_P-typ_transduc_dom_A_sf"/>
</dbReference>
<dbReference type="Proteomes" id="UP000773064">
    <property type="component" value="Unassembled WGS sequence"/>
</dbReference>
<dbReference type="SMART" id="SM00831">
    <property type="entry name" value="Cation_ATPase_N"/>
    <property type="match status" value="1"/>
</dbReference>
<comment type="caution">
    <text evidence="14">The sequence shown here is derived from an EMBL/GenBank/DDBJ whole genome shotgun (WGS) entry which is preliminary data.</text>
</comment>
<dbReference type="InterPro" id="IPR004014">
    <property type="entry name" value="ATPase_P-typ_cation-transptr_N"/>
</dbReference>
<evidence type="ECO:0000256" key="2">
    <source>
        <dbReference type="ARBA" id="ARBA00005675"/>
    </source>
</evidence>
<keyword evidence="15" id="KW-1185">Reference proteome</keyword>
<organism evidence="14 15">
    <name type="scientific">Bifidobacterium santillanense</name>
    <dbReference type="NCBI Taxonomy" id="2809028"/>
    <lineage>
        <taxon>Bacteria</taxon>
        <taxon>Bacillati</taxon>
        <taxon>Actinomycetota</taxon>
        <taxon>Actinomycetes</taxon>
        <taxon>Bifidobacteriales</taxon>
        <taxon>Bifidobacteriaceae</taxon>
        <taxon>Bifidobacterium</taxon>
    </lineage>
</organism>
<evidence type="ECO:0000256" key="12">
    <source>
        <dbReference type="SAM" id="Phobius"/>
    </source>
</evidence>
<evidence type="ECO:0000256" key="6">
    <source>
        <dbReference type="ARBA" id="ARBA00022840"/>
    </source>
</evidence>
<dbReference type="NCBIfam" id="TIGR01494">
    <property type="entry name" value="ATPase_P-type"/>
    <property type="match status" value="2"/>
</dbReference>
<proteinExistence type="inferred from homology"/>
<dbReference type="RefSeq" id="WP_214358585.1">
    <property type="nucleotide sequence ID" value="NZ_JAFEJS010000008.1"/>
</dbReference>